<dbReference type="PROSITE" id="PS51898">
    <property type="entry name" value="TYR_RECOMBINASE"/>
    <property type="match status" value="1"/>
</dbReference>
<feature type="domain" description="Tyr recombinase" evidence="4">
    <location>
        <begin position="404"/>
        <end position="630"/>
    </location>
</feature>
<dbReference type="Proteomes" id="UP000583800">
    <property type="component" value="Unassembled WGS sequence"/>
</dbReference>
<name>A0A7X0C2H0_9ACTN</name>
<dbReference type="PANTHER" id="PTHR30349">
    <property type="entry name" value="PHAGE INTEGRASE-RELATED"/>
    <property type="match status" value="1"/>
</dbReference>
<proteinExistence type="inferred from homology"/>
<dbReference type="SUPFAM" id="SSF56349">
    <property type="entry name" value="DNA breaking-rejoining enzymes"/>
    <property type="match status" value="1"/>
</dbReference>
<organism evidence="5 6">
    <name type="scientific">Nonomuraea muscovyensis</name>
    <dbReference type="NCBI Taxonomy" id="1124761"/>
    <lineage>
        <taxon>Bacteria</taxon>
        <taxon>Bacillati</taxon>
        <taxon>Actinomycetota</taxon>
        <taxon>Actinomycetes</taxon>
        <taxon>Streptosporangiales</taxon>
        <taxon>Streptosporangiaceae</taxon>
        <taxon>Nonomuraea</taxon>
    </lineage>
</organism>
<keyword evidence="3" id="KW-0233">DNA recombination</keyword>
<dbReference type="GO" id="GO:0003677">
    <property type="term" value="F:DNA binding"/>
    <property type="evidence" value="ECO:0007669"/>
    <property type="project" value="UniProtKB-KW"/>
</dbReference>
<dbReference type="InterPro" id="IPR013762">
    <property type="entry name" value="Integrase-like_cat_sf"/>
</dbReference>
<dbReference type="EMBL" id="JACHJB010000002">
    <property type="protein sequence ID" value="MBB6347248.1"/>
    <property type="molecule type" value="Genomic_DNA"/>
</dbReference>
<dbReference type="Pfam" id="PF00589">
    <property type="entry name" value="Phage_integrase"/>
    <property type="match status" value="1"/>
</dbReference>
<evidence type="ECO:0000256" key="2">
    <source>
        <dbReference type="ARBA" id="ARBA00023125"/>
    </source>
</evidence>
<keyword evidence="2" id="KW-0238">DNA-binding</keyword>
<comment type="caution">
    <text evidence="5">The sequence shown here is derived from an EMBL/GenBank/DDBJ whole genome shotgun (WGS) entry which is preliminary data.</text>
</comment>
<reference evidence="5 6" key="1">
    <citation type="submission" date="2020-08" db="EMBL/GenBank/DDBJ databases">
        <title>Sequencing the genomes of 1000 actinobacteria strains.</title>
        <authorList>
            <person name="Klenk H.-P."/>
        </authorList>
    </citation>
    <scope>NUCLEOTIDE SEQUENCE [LARGE SCALE GENOMIC DNA]</scope>
    <source>
        <strain evidence="5 6">DSM 45913</strain>
    </source>
</reference>
<sequence length="773" mass="86671">MTAALPGAAEAPAPRWCSPLAGHRFDTTVEVRADEIQGIAELGVRNLRRLQYYDRSAPGWIMIGRLLRPLEVVNAGLDGPVTQHRRRAMRDVVALLLLRCAEEGRTFWGWTEEGWVHLLGRDQAEFHRHAPAWAGDEVRPYLAAHAYLLGSFTGFDRLGSFQRLTLARQIFGRDRLSNELAQARAVLDEWGYRLGRDDDTLLPMVACRLFLLNRSPHVDQLSTELFDRVRRDRLLPGSQMNTLHALQRAVSALGFCDPPRQGTGRHSARAIGGAPEWERWVDRWHATSTLTPRTRSGVRSNLLKVGRWLQAERPDAADPADWTRQTCAAWVAALDRMKVGDYVQRTVGLKDRVGKPLAASSKEGQLAALRRFFTDCQEWEWLPRGFDPQRVLATPRSITALLGPNPRVIADEIWAKLLWAGLNLHQGDLPQTKSGHFYPIELVRAITVTWLFSGLRSDEIARLRLGCIRWQHQDAPIPGDSDQVLARDAVCLLDVPPHKTGTAFTKPVDPILGQAIDAWQTVRPDQPVFVDRRTGEQVNLLFAFRARRISSSYINNTVIPMLCRKAGVPAADVRGNITSHRARSTIASQLYNAKEPMTLFELQAWLGHRSPQSTQYYAKITPTTLTRAYTDAGYFERNVRTIEVLVDRDAVESGAAAAGEPWQYYDLGHGFCNYTFFEQCPHWMACAKCDFYTPKDSSKALLLEAKDNLQRMLAAVPLTDDERAAVDDGKAALDRLLGQLADIPTPAGPTPRQISTPAQATLLPVIEINRRPT</sequence>
<accession>A0A7X0C2H0</accession>
<dbReference type="Gene3D" id="1.10.443.10">
    <property type="entry name" value="Intergrase catalytic core"/>
    <property type="match status" value="1"/>
</dbReference>
<keyword evidence="6" id="KW-1185">Reference proteome</keyword>
<protein>
    <submittedName>
        <fullName evidence="5">Integrase</fullName>
    </submittedName>
</protein>
<dbReference type="RefSeq" id="WP_221496430.1">
    <property type="nucleotide sequence ID" value="NZ_JACHJB010000002.1"/>
</dbReference>
<evidence type="ECO:0000313" key="5">
    <source>
        <dbReference type="EMBL" id="MBB6347248.1"/>
    </source>
</evidence>
<evidence type="ECO:0000256" key="1">
    <source>
        <dbReference type="ARBA" id="ARBA00008857"/>
    </source>
</evidence>
<dbReference type="CDD" id="cd00397">
    <property type="entry name" value="DNA_BRE_C"/>
    <property type="match status" value="1"/>
</dbReference>
<dbReference type="PANTHER" id="PTHR30349:SF41">
    <property type="entry name" value="INTEGRASE_RECOMBINASE PROTEIN MJ0367-RELATED"/>
    <property type="match status" value="1"/>
</dbReference>
<dbReference type="AlphaFoldDB" id="A0A7X0C2H0"/>
<evidence type="ECO:0000313" key="6">
    <source>
        <dbReference type="Proteomes" id="UP000583800"/>
    </source>
</evidence>
<comment type="similarity">
    <text evidence="1">Belongs to the 'phage' integrase family.</text>
</comment>
<evidence type="ECO:0000256" key="3">
    <source>
        <dbReference type="ARBA" id="ARBA00023172"/>
    </source>
</evidence>
<dbReference type="GO" id="GO:0006310">
    <property type="term" value="P:DNA recombination"/>
    <property type="evidence" value="ECO:0007669"/>
    <property type="project" value="UniProtKB-KW"/>
</dbReference>
<gene>
    <name evidence="5" type="ORF">FHU36_003793</name>
</gene>
<dbReference type="InterPro" id="IPR050090">
    <property type="entry name" value="Tyrosine_recombinase_XerCD"/>
</dbReference>
<evidence type="ECO:0000259" key="4">
    <source>
        <dbReference type="PROSITE" id="PS51898"/>
    </source>
</evidence>
<dbReference type="GO" id="GO:0015074">
    <property type="term" value="P:DNA integration"/>
    <property type="evidence" value="ECO:0007669"/>
    <property type="project" value="InterPro"/>
</dbReference>
<dbReference type="InterPro" id="IPR002104">
    <property type="entry name" value="Integrase_catalytic"/>
</dbReference>
<dbReference type="InterPro" id="IPR011010">
    <property type="entry name" value="DNA_brk_join_enz"/>
</dbReference>